<dbReference type="InterPro" id="IPR029063">
    <property type="entry name" value="SAM-dependent_MTases_sf"/>
</dbReference>
<keyword evidence="5" id="KW-0680">Restriction system</keyword>
<keyword evidence="7" id="KW-1185">Reference proteome</keyword>
<keyword evidence="2 6" id="KW-0489">Methyltransferase</keyword>
<organism evidence="6 7">
    <name type="scientific">Propionicimonas paludicola</name>
    <dbReference type="NCBI Taxonomy" id="185243"/>
    <lineage>
        <taxon>Bacteria</taxon>
        <taxon>Bacillati</taxon>
        <taxon>Actinomycetota</taxon>
        <taxon>Actinomycetes</taxon>
        <taxon>Propionibacteriales</taxon>
        <taxon>Nocardioidaceae</taxon>
        <taxon>Propionicimonas</taxon>
    </lineage>
</organism>
<evidence type="ECO:0000256" key="4">
    <source>
        <dbReference type="ARBA" id="ARBA00022691"/>
    </source>
</evidence>
<evidence type="ECO:0000256" key="1">
    <source>
        <dbReference type="ARBA" id="ARBA00011975"/>
    </source>
</evidence>
<dbReference type="RefSeq" id="WP_169923790.1">
    <property type="nucleotide sequence ID" value="NZ_PDJC01000001.1"/>
</dbReference>
<evidence type="ECO:0000256" key="2">
    <source>
        <dbReference type="ARBA" id="ARBA00022603"/>
    </source>
</evidence>
<dbReference type="GO" id="GO:0003677">
    <property type="term" value="F:DNA binding"/>
    <property type="evidence" value="ECO:0007669"/>
    <property type="project" value="TreeGrafter"/>
</dbReference>
<name>A0A2A9CRZ4_9ACTN</name>
<dbReference type="PANTHER" id="PTHR10629">
    <property type="entry name" value="CYTOSINE-SPECIFIC METHYLTRANSFERASE"/>
    <property type="match status" value="1"/>
</dbReference>
<dbReference type="Pfam" id="PF00145">
    <property type="entry name" value="DNA_methylase"/>
    <property type="match status" value="1"/>
</dbReference>
<evidence type="ECO:0000256" key="3">
    <source>
        <dbReference type="ARBA" id="ARBA00022679"/>
    </source>
</evidence>
<gene>
    <name evidence="6" type="ORF">ATK74_1780</name>
</gene>
<dbReference type="GO" id="GO:0003886">
    <property type="term" value="F:DNA (cytosine-5-)-methyltransferase activity"/>
    <property type="evidence" value="ECO:0007669"/>
    <property type="project" value="UniProtKB-EC"/>
</dbReference>
<dbReference type="InterPro" id="IPR050390">
    <property type="entry name" value="C5-Methyltransferase"/>
</dbReference>
<dbReference type="EMBL" id="PDJC01000001">
    <property type="protein sequence ID" value="PFG17217.1"/>
    <property type="molecule type" value="Genomic_DNA"/>
</dbReference>
<dbReference type="Gene3D" id="3.40.50.150">
    <property type="entry name" value="Vaccinia Virus protein VP39"/>
    <property type="match status" value="1"/>
</dbReference>
<sequence>MIRACEIHQYEAVMIENVVEAAAWELFDIWLSAMAALGYEVQFISVSAAHVGGEANPHAPQWRDRLYMVFTRKGVRKPDVEPRPLAWCPKCDANVAAVQWWKKPGRHIGKYRQQYIYVCPVGNHGQVEPYVAPAAAAIDWTDLGIRIGDRVDLGMRPLAGGTLRRIEAGLRMVSDPVMVAAAGNTYDAATGKPGNYLRADDPRVWPFPTQATSSQTGIATKFVMATNHDTGARAFDPDCGPLPTRSTKNGEAIIMAEPFVTMLRRNGTATPIGDPLQTFSAGGFHHGLTVPAGAMLMSPASGGKAKPVTEPTPALVTTTRPMLVIPYRKGARPHSLAEPLSTQATHESHGLMAGQVSVEDCYFRMLHPRESANAQRFPADYIITGNRGEQQMQAGNAVAVNVAQWLGGQVAEALSAA</sequence>
<reference evidence="6 7" key="1">
    <citation type="submission" date="2017-10" db="EMBL/GenBank/DDBJ databases">
        <title>Sequencing the genomes of 1000 actinobacteria strains.</title>
        <authorList>
            <person name="Klenk H.-P."/>
        </authorList>
    </citation>
    <scope>NUCLEOTIDE SEQUENCE [LARGE SCALE GENOMIC DNA]</scope>
    <source>
        <strain evidence="6 7">DSM 15597</strain>
    </source>
</reference>
<evidence type="ECO:0000256" key="5">
    <source>
        <dbReference type="ARBA" id="ARBA00022747"/>
    </source>
</evidence>
<evidence type="ECO:0000313" key="6">
    <source>
        <dbReference type="EMBL" id="PFG17217.1"/>
    </source>
</evidence>
<protein>
    <recommendedName>
        <fullName evidence="1">DNA (cytosine-5-)-methyltransferase</fullName>
        <ecNumber evidence="1">2.1.1.37</ecNumber>
    </recommendedName>
</protein>
<dbReference type="GO" id="GO:0032259">
    <property type="term" value="P:methylation"/>
    <property type="evidence" value="ECO:0007669"/>
    <property type="project" value="UniProtKB-KW"/>
</dbReference>
<comment type="caution">
    <text evidence="6">The sequence shown here is derived from an EMBL/GenBank/DDBJ whole genome shotgun (WGS) entry which is preliminary data.</text>
</comment>
<accession>A0A2A9CRZ4</accession>
<dbReference type="PANTHER" id="PTHR10629:SF52">
    <property type="entry name" value="DNA (CYTOSINE-5)-METHYLTRANSFERASE 1"/>
    <property type="match status" value="1"/>
</dbReference>
<dbReference type="Proteomes" id="UP000226079">
    <property type="component" value="Unassembled WGS sequence"/>
</dbReference>
<proteinExistence type="predicted"/>
<dbReference type="EC" id="2.1.1.37" evidence="1"/>
<dbReference type="InterPro" id="IPR001525">
    <property type="entry name" value="C5_MeTfrase"/>
</dbReference>
<dbReference type="GO" id="GO:0009307">
    <property type="term" value="P:DNA restriction-modification system"/>
    <property type="evidence" value="ECO:0007669"/>
    <property type="project" value="UniProtKB-KW"/>
</dbReference>
<keyword evidence="4" id="KW-0949">S-adenosyl-L-methionine</keyword>
<dbReference type="AlphaFoldDB" id="A0A2A9CRZ4"/>
<keyword evidence="3 6" id="KW-0808">Transferase</keyword>
<evidence type="ECO:0000313" key="7">
    <source>
        <dbReference type="Proteomes" id="UP000226079"/>
    </source>
</evidence>
<dbReference type="GO" id="GO:0044027">
    <property type="term" value="P:negative regulation of gene expression via chromosomal CpG island methylation"/>
    <property type="evidence" value="ECO:0007669"/>
    <property type="project" value="TreeGrafter"/>
</dbReference>
<dbReference type="Gene3D" id="3.90.120.10">
    <property type="entry name" value="DNA Methylase, subunit A, domain 2"/>
    <property type="match status" value="1"/>
</dbReference>
<dbReference type="SUPFAM" id="SSF53335">
    <property type="entry name" value="S-adenosyl-L-methionine-dependent methyltransferases"/>
    <property type="match status" value="1"/>
</dbReference>